<accession>A0A9N9FA37</accession>
<reference evidence="1" key="1">
    <citation type="submission" date="2021-06" db="EMBL/GenBank/DDBJ databases">
        <authorList>
            <person name="Kallberg Y."/>
            <person name="Tangrot J."/>
            <person name="Rosling A."/>
        </authorList>
    </citation>
    <scope>NUCLEOTIDE SEQUENCE</scope>
    <source>
        <strain evidence="1">87-6 pot B 2015</strain>
    </source>
</reference>
<name>A0A9N9FA37_FUNMO</name>
<evidence type="ECO:0000313" key="2">
    <source>
        <dbReference type="Proteomes" id="UP000789375"/>
    </source>
</evidence>
<comment type="caution">
    <text evidence="1">The sequence shown here is derived from an EMBL/GenBank/DDBJ whole genome shotgun (WGS) entry which is preliminary data.</text>
</comment>
<dbReference type="EMBL" id="CAJVPP010000906">
    <property type="protein sequence ID" value="CAG8521211.1"/>
    <property type="molecule type" value="Genomic_DNA"/>
</dbReference>
<keyword evidence="2" id="KW-1185">Reference proteome</keyword>
<sequence length="122" mass="14780">MKISNNFRRLPRNNNQVRVVQRRRERFTNNLCQGSRFITLARHLRIINQGQNQRARFPRIIRRKYQRATYQRRRRIRLNADTLNRIVNLPTQMTNNINNLSNIDHMLVEEFFNGASFVQTLT</sequence>
<gene>
    <name evidence="1" type="ORF">FMOSSE_LOCUS5041</name>
</gene>
<dbReference type="AlphaFoldDB" id="A0A9N9FA37"/>
<evidence type="ECO:0000313" key="1">
    <source>
        <dbReference type="EMBL" id="CAG8521211.1"/>
    </source>
</evidence>
<protein>
    <submittedName>
        <fullName evidence="1">5744_t:CDS:1</fullName>
    </submittedName>
</protein>
<organism evidence="1 2">
    <name type="scientific">Funneliformis mosseae</name>
    <name type="common">Endomycorrhizal fungus</name>
    <name type="synonym">Glomus mosseae</name>
    <dbReference type="NCBI Taxonomy" id="27381"/>
    <lineage>
        <taxon>Eukaryota</taxon>
        <taxon>Fungi</taxon>
        <taxon>Fungi incertae sedis</taxon>
        <taxon>Mucoromycota</taxon>
        <taxon>Glomeromycotina</taxon>
        <taxon>Glomeromycetes</taxon>
        <taxon>Glomerales</taxon>
        <taxon>Glomeraceae</taxon>
        <taxon>Funneliformis</taxon>
    </lineage>
</organism>
<dbReference type="Proteomes" id="UP000789375">
    <property type="component" value="Unassembled WGS sequence"/>
</dbReference>
<proteinExistence type="predicted"/>